<protein>
    <submittedName>
        <fullName evidence="1">Uncharacterized protein</fullName>
    </submittedName>
</protein>
<evidence type="ECO:0000313" key="1">
    <source>
        <dbReference type="EMBL" id="MDI9859874.1"/>
    </source>
</evidence>
<organism evidence="1 2">
    <name type="scientific">Flectobacillus roseus</name>
    <dbReference type="NCBI Taxonomy" id="502259"/>
    <lineage>
        <taxon>Bacteria</taxon>
        <taxon>Pseudomonadati</taxon>
        <taxon>Bacteroidota</taxon>
        <taxon>Cytophagia</taxon>
        <taxon>Cytophagales</taxon>
        <taxon>Flectobacillaceae</taxon>
        <taxon>Flectobacillus</taxon>
    </lineage>
</organism>
<dbReference type="Proteomes" id="UP001236507">
    <property type="component" value="Unassembled WGS sequence"/>
</dbReference>
<dbReference type="EMBL" id="JASHIF010000009">
    <property type="protein sequence ID" value="MDI9859874.1"/>
    <property type="molecule type" value="Genomic_DNA"/>
</dbReference>
<comment type="caution">
    <text evidence="1">The sequence shown here is derived from an EMBL/GenBank/DDBJ whole genome shotgun (WGS) entry which is preliminary data.</text>
</comment>
<name>A0ABT6Y8H5_9BACT</name>
<proteinExistence type="predicted"/>
<reference evidence="1 2" key="1">
    <citation type="submission" date="2023-05" db="EMBL/GenBank/DDBJ databases">
        <title>Novel species of genus Flectobacillus isolated from stream in China.</title>
        <authorList>
            <person name="Lu H."/>
        </authorList>
    </citation>
    <scope>NUCLEOTIDE SEQUENCE [LARGE SCALE GENOMIC DNA]</scope>
    <source>
        <strain evidence="1 2">KCTC 42575</strain>
    </source>
</reference>
<keyword evidence="2" id="KW-1185">Reference proteome</keyword>
<gene>
    <name evidence="1" type="ORF">QM524_11695</name>
</gene>
<sequence>MNTQTTEIKDKSKVQTNLERYIQNTGKTEAEYKAWATQVGRKMHINTLDKLICATMNIYSVSHLSYLTTEISDLMSQEQLADYLFEHSQNPLEIAQLWQSAKTEENAWLDKNSVINEYLKPFPKTDFERWGDKNWLADVSKSWFNKEGLNLDVQIQEMNHLYELEISIDDALEFVRIYRRNTYSSPAAQKVKALENRFKELTSFALKDYYAEHLIKANTFTQTIQTEDVPF</sequence>
<evidence type="ECO:0000313" key="2">
    <source>
        <dbReference type="Proteomes" id="UP001236507"/>
    </source>
</evidence>
<dbReference type="RefSeq" id="WP_283344735.1">
    <property type="nucleotide sequence ID" value="NZ_JASHIF010000009.1"/>
</dbReference>
<accession>A0ABT6Y8H5</accession>